<dbReference type="PANTHER" id="PTHR24221:SF654">
    <property type="entry name" value="ATP-BINDING CASSETTE SUB-FAMILY B MEMBER 6"/>
    <property type="match status" value="1"/>
</dbReference>
<dbReference type="FunFam" id="3.40.50.300:FF:000221">
    <property type="entry name" value="Multidrug ABC transporter ATP-binding protein"/>
    <property type="match status" value="1"/>
</dbReference>
<dbReference type="Gene3D" id="3.40.50.300">
    <property type="entry name" value="P-loop containing nucleotide triphosphate hydrolases"/>
    <property type="match status" value="1"/>
</dbReference>
<dbReference type="Pfam" id="PF00005">
    <property type="entry name" value="ABC_tran"/>
    <property type="match status" value="1"/>
</dbReference>
<evidence type="ECO:0000256" key="1">
    <source>
        <dbReference type="ARBA" id="ARBA00004651"/>
    </source>
</evidence>
<dbReference type="PROSITE" id="PS50929">
    <property type="entry name" value="ABC_TM1F"/>
    <property type="match status" value="1"/>
</dbReference>
<evidence type="ECO:0000256" key="6">
    <source>
        <dbReference type="ARBA" id="ARBA00022840"/>
    </source>
</evidence>
<dbReference type="PANTHER" id="PTHR24221">
    <property type="entry name" value="ATP-BINDING CASSETTE SUB-FAMILY B"/>
    <property type="match status" value="1"/>
</dbReference>
<evidence type="ECO:0000313" key="13">
    <source>
        <dbReference type="Proteomes" id="UP000033220"/>
    </source>
</evidence>
<gene>
    <name evidence="12" type="ORF">RSPPHO_03086</name>
</gene>
<dbReference type="InterPro" id="IPR003439">
    <property type="entry name" value="ABC_transporter-like_ATP-bd"/>
</dbReference>
<dbReference type="STRING" id="1150469.RSPPHO_03086"/>
<protein>
    <submittedName>
        <fullName evidence="12">ABC transporter, transmembrane region</fullName>
        <ecNumber evidence="12">3.6.3.29</ecNumber>
    </submittedName>
</protein>
<keyword evidence="8 9" id="KW-0472">Membrane</keyword>
<evidence type="ECO:0000256" key="4">
    <source>
        <dbReference type="ARBA" id="ARBA00022692"/>
    </source>
</evidence>
<dbReference type="GO" id="GO:0140359">
    <property type="term" value="F:ABC-type transporter activity"/>
    <property type="evidence" value="ECO:0007669"/>
    <property type="project" value="InterPro"/>
</dbReference>
<feature type="transmembrane region" description="Helical" evidence="9">
    <location>
        <begin position="273"/>
        <end position="302"/>
    </location>
</feature>
<keyword evidence="7 9" id="KW-1133">Transmembrane helix</keyword>
<dbReference type="GO" id="GO:0005886">
    <property type="term" value="C:plasma membrane"/>
    <property type="evidence" value="ECO:0007669"/>
    <property type="project" value="UniProtKB-SubCell"/>
</dbReference>
<evidence type="ECO:0000256" key="9">
    <source>
        <dbReference type="SAM" id="Phobius"/>
    </source>
</evidence>
<comment type="subcellular location">
    <subcellularLocation>
        <location evidence="1">Cell membrane</location>
        <topology evidence="1">Multi-pass membrane protein</topology>
    </subcellularLocation>
</comment>
<keyword evidence="12" id="KW-0378">Hydrolase</keyword>
<dbReference type="KEGG" id="rpm:RSPPHO_03086"/>
<feature type="transmembrane region" description="Helical" evidence="9">
    <location>
        <begin position="58"/>
        <end position="79"/>
    </location>
</feature>
<evidence type="ECO:0000256" key="7">
    <source>
        <dbReference type="ARBA" id="ARBA00022989"/>
    </source>
</evidence>
<reference evidence="12 13" key="1">
    <citation type="submission" date="2012-02" db="EMBL/GenBank/DDBJ databases">
        <title>Shotgun genome sequence of Phaeospirillum photometricum DSM 122.</title>
        <authorList>
            <person name="Duquesne K."/>
            <person name="Sturgis J."/>
        </authorList>
    </citation>
    <scope>NUCLEOTIDE SEQUENCE [LARGE SCALE GENOMIC DNA]</scope>
    <source>
        <strain evidence="13">DSM122</strain>
    </source>
</reference>
<dbReference type="SUPFAM" id="SSF52540">
    <property type="entry name" value="P-loop containing nucleoside triphosphate hydrolases"/>
    <property type="match status" value="1"/>
</dbReference>
<feature type="domain" description="ABC transmembrane type-1" evidence="11">
    <location>
        <begin position="57"/>
        <end position="339"/>
    </location>
</feature>
<dbReference type="GO" id="GO:0005524">
    <property type="term" value="F:ATP binding"/>
    <property type="evidence" value="ECO:0007669"/>
    <property type="project" value="UniProtKB-KW"/>
</dbReference>
<feature type="transmembrane region" description="Helical" evidence="9">
    <location>
        <begin position="15"/>
        <end position="38"/>
    </location>
</feature>
<evidence type="ECO:0000256" key="2">
    <source>
        <dbReference type="ARBA" id="ARBA00022448"/>
    </source>
</evidence>
<evidence type="ECO:0000259" key="11">
    <source>
        <dbReference type="PROSITE" id="PS50929"/>
    </source>
</evidence>
<feature type="transmembrane region" description="Helical" evidence="9">
    <location>
        <begin position="91"/>
        <end position="109"/>
    </location>
</feature>
<dbReference type="AlphaFoldDB" id="H6SQJ3"/>
<evidence type="ECO:0000259" key="10">
    <source>
        <dbReference type="PROSITE" id="PS50893"/>
    </source>
</evidence>
<sequence>MADPRGGARVDPSPFLVWSLGMTAPSSSAPEAIAGVLVTWRRLLMVAGPEARRYRRAVALFSLAAVAQGLALCCLFPLFEALLAGPPAWGSVALWLAIMLGAAAADLVFSWHGHAFEYDGTIADVTHALRLDLGERLRRMPMEILARHRTGDVSTTLGSHIDEAVVPMGTLSQVMIRTVGVPLTVIGVTAFISPGLALALALILPLAVPIYRHQRRASARERREGAAAHARTESDLIEYTQGLAVLRAVSQTGRQAGRLRESLAALRRVQTEALLASLAPALLMSGLMELGLLAVLGLGVLWVSNGSLALSALAALLIIVMRLGEPLALFSELTKTFDLMEAALERLEALRSVPSLPLLPAAPRVPDAPAVSFEHVSFTYAGTETPALRDVSFRLAPRTLTALVGPSGSGKSTVARLLLRHADPQAGVISLQGQDIRTLAPETLMRQLSVVFQDVHLFNESILENIRMGRPDADDAAVLDAARAAHCLDFINRLPQGIHTPVGDIGGSLSGGERQRLSIARAILKDAPLVLLDEPTAALDTESERVVQSAIDALVQDRTVIVIAHRLSTVVAADTLLVFDQGRIVEQGSHGALLAEGGAYAALWRAQDGLKAWHA</sequence>
<dbReference type="PATRIC" id="fig|1150469.3.peg.3482"/>
<evidence type="ECO:0000256" key="3">
    <source>
        <dbReference type="ARBA" id="ARBA00022475"/>
    </source>
</evidence>
<dbReference type="Proteomes" id="UP000033220">
    <property type="component" value="Chromosome DSM 122"/>
</dbReference>
<keyword evidence="13" id="KW-1185">Reference proteome</keyword>
<dbReference type="InterPro" id="IPR003593">
    <property type="entry name" value="AAA+_ATPase"/>
</dbReference>
<dbReference type="SUPFAM" id="SSF90123">
    <property type="entry name" value="ABC transporter transmembrane region"/>
    <property type="match status" value="1"/>
</dbReference>
<dbReference type="eggNOG" id="COG1132">
    <property type="taxonomic scope" value="Bacteria"/>
</dbReference>
<evidence type="ECO:0000313" key="12">
    <source>
        <dbReference type="EMBL" id="CCG09712.1"/>
    </source>
</evidence>
<keyword evidence="4 9" id="KW-0812">Transmembrane</keyword>
<dbReference type="GO" id="GO:0034040">
    <property type="term" value="F:ATPase-coupled lipid transmembrane transporter activity"/>
    <property type="evidence" value="ECO:0007669"/>
    <property type="project" value="TreeGrafter"/>
</dbReference>
<evidence type="ECO:0000256" key="8">
    <source>
        <dbReference type="ARBA" id="ARBA00023136"/>
    </source>
</evidence>
<feature type="domain" description="ABC transporter" evidence="10">
    <location>
        <begin position="371"/>
        <end position="606"/>
    </location>
</feature>
<dbReference type="InterPro" id="IPR027417">
    <property type="entry name" value="P-loop_NTPase"/>
</dbReference>
<dbReference type="HOGENOM" id="CLU_000604_84_9_5"/>
<dbReference type="InterPro" id="IPR036640">
    <property type="entry name" value="ABC1_TM_sf"/>
</dbReference>
<dbReference type="EMBL" id="HE663493">
    <property type="protein sequence ID" value="CCG09712.1"/>
    <property type="molecule type" value="Genomic_DNA"/>
</dbReference>
<proteinExistence type="predicted"/>
<organism evidence="12 13">
    <name type="scientific">Pararhodospirillum photometricum DSM 122</name>
    <dbReference type="NCBI Taxonomy" id="1150469"/>
    <lineage>
        <taxon>Bacteria</taxon>
        <taxon>Pseudomonadati</taxon>
        <taxon>Pseudomonadota</taxon>
        <taxon>Alphaproteobacteria</taxon>
        <taxon>Rhodospirillales</taxon>
        <taxon>Rhodospirillaceae</taxon>
        <taxon>Pararhodospirillum</taxon>
    </lineage>
</organism>
<dbReference type="EC" id="3.6.3.29" evidence="12"/>
<accession>H6SQJ3</accession>
<evidence type="ECO:0000256" key="5">
    <source>
        <dbReference type="ARBA" id="ARBA00022741"/>
    </source>
</evidence>
<dbReference type="InterPro" id="IPR017871">
    <property type="entry name" value="ABC_transporter-like_CS"/>
</dbReference>
<name>H6SQJ3_PARPM</name>
<dbReference type="InterPro" id="IPR039421">
    <property type="entry name" value="Type_1_exporter"/>
</dbReference>
<dbReference type="PROSITE" id="PS50893">
    <property type="entry name" value="ABC_TRANSPORTER_2"/>
    <property type="match status" value="1"/>
</dbReference>
<keyword evidence="5" id="KW-0547">Nucleotide-binding</keyword>
<dbReference type="Gene3D" id="1.20.1560.10">
    <property type="entry name" value="ABC transporter type 1, transmembrane domain"/>
    <property type="match status" value="1"/>
</dbReference>
<dbReference type="PROSITE" id="PS00211">
    <property type="entry name" value="ABC_TRANSPORTER_1"/>
    <property type="match status" value="1"/>
</dbReference>
<dbReference type="SMART" id="SM00382">
    <property type="entry name" value="AAA"/>
    <property type="match status" value="1"/>
</dbReference>
<dbReference type="InterPro" id="IPR011527">
    <property type="entry name" value="ABC1_TM_dom"/>
</dbReference>
<keyword evidence="3" id="KW-1003">Cell membrane</keyword>
<keyword evidence="6" id="KW-0067">ATP-binding</keyword>
<keyword evidence="2" id="KW-0813">Transport</keyword>
<dbReference type="Pfam" id="PF00664">
    <property type="entry name" value="ABC_membrane"/>
    <property type="match status" value="1"/>
</dbReference>
<dbReference type="GO" id="GO:0016887">
    <property type="term" value="F:ATP hydrolysis activity"/>
    <property type="evidence" value="ECO:0007669"/>
    <property type="project" value="InterPro"/>
</dbReference>
<feature type="transmembrane region" description="Helical" evidence="9">
    <location>
        <begin position="308"/>
        <end position="330"/>
    </location>
</feature>